<dbReference type="NCBIfam" id="TIGR00014">
    <property type="entry name" value="arsC"/>
    <property type="match status" value="1"/>
</dbReference>
<evidence type="ECO:0000256" key="4">
    <source>
        <dbReference type="RuleBase" id="RU362029"/>
    </source>
</evidence>
<gene>
    <name evidence="5" type="primary">arsC</name>
    <name evidence="5" type="ORF">EOI86_22290</name>
</gene>
<dbReference type="Gene3D" id="3.40.30.10">
    <property type="entry name" value="Glutaredoxin"/>
    <property type="match status" value="1"/>
</dbReference>
<dbReference type="Pfam" id="PF03960">
    <property type="entry name" value="ArsC"/>
    <property type="match status" value="1"/>
</dbReference>
<comment type="caution">
    <text evidence="5">The sequence shown here is derived from an EMBL/GenBank/DDBJ whole genome shotgun (WGS) entry which is preliminary data.</text>
</comment>
<evidence type="ECO:0000313" key="6">
    <source>
        <dbReference type="Proteomes" id="UP000287447"/>
    </source>
</evidence>
<dbReference type="InterPro" id="IPR006659">
    <property type="entry name" value="Arsenate_reductase"/>
</dbReference>
<dbReference type="OrthoDB" id="9790554at2"/>
<dbReference type="PANTHER" id="PTHR30041">
    <property type="entry name" value="ARSENATE REDUCTASE"/>
    <property type="match status" value="1"/>
</dbReference>
<accession>A0A3S2Y0S9</accession>
<keyword evidence="6" id="KW-1185">Reference proteome</keyword>
<dbReference type="SUPFAM" id="SSF52833">
    <property type="entry name" value="Thioredoxin-like"/>
    <property type="match status" value="1"/>
</dbReference>
<proteinExistence type="inferred from homology"/>
<dbReference type="InterPro" id="IPR036249">
    <property type="entry name" value="Thioredoxin-like_sf"/>
</dbReference>
<name>A0A3S2Y0S9_9PROT</name>
<comment type="catalytic activity">
    <reaction evidence="4">
        <text>[glutaredoxin]-dithiol + arsenate + glutathione + H(+) = glutathionyl-S-S-[glutaredoxin] + arsenite + H2O</text>
        <dbReference type="Rhea" id="RHEA:22016"/>
        <dbReference type="Rhea" id="RHEA-COMP:10729"/>
        <dbReference type="Rhea" id="RHEA-COMP:17668"/>
        <dbReference type="ChEBI" id="CHEBI:15377"/>
        <dbReference type="ChEBI" id="CHEBI:15378"/>
        <dbReference type="ChEBI" id="CHEBI:29242"/>
        <dbReference type="ChEBI" id="CHEBI:29950"/>
        <dbReference type="ChEBI" id="CHEBI:48597"/>
        <dbReference type="ChEBI" id="CHEBI:57925"/>
        <dbReference type="ChEBI" id="CHEBI:146199"/>
        <dbReference type="EC" id="1.20.4.1"/>
    </reaction>
</comment>
<dbReference type="Proteomes" id="UP000287447">
    <property type="component" value="Unassembled WGS sequence"/>
</dbReference>
<dbReference type="InterPro" id="IPR006660">
    <property type="entry name" value="Arsenate_reductase-like"/>
</dbReference>
<comment type="similarity">
    <text evidence="1 3 4">Belongs to the ArsC family.</text>
</comment>
<dbReference type="AlphaFoldDB" id="A0A3S2Y0S9"/>
<keyword evidence="2 4" id="KW-0560">Oxidoreductase</keyword>
<dbReference type="EC" id="1.20.4.1" evidence="4"/>
<dbReference type="GO" id="GO:0008794">
    <property type="term" value="F:arsenate reductase (glutaredoxin) activity"/>
    <property type="evidence" value="ECO:0007669"/>
    <property type="project" value="UniProtKB-UniRule"/>
</dbReference>
<dbReference type="CDD" id="cd03034">
    <property type="entry name" value="ArsC_ArsC"/>
    <property type="match status" value="1"/>
</dbReference>
<organism evidence="5 6">
    <name type="scientific">Hwanghaeella grinnelliae</name>
    <dbReference type="NCBI Taxonomy" id="2500179"/>
    <lineage>
        <taxon>Bacteria</taxon>
        <taxon>Pseudomonadati</taxon>
        <taxon>Pseudomonadota</taxon>
        <taxon>Alphaproteobacteria</taxon>
        <taxon>Rhodospirillales</taxon>
        <taxon>Rhodospirillaceae</taxon>
        <taxon>Hwanghaeella</taxon>
    </lineage>
</organism>
<protein>
    <recommendedName>
        <fullName evidence="4">Arsenate reductase</fullName>
        <ecNumber evidence="4">1.20.4.1</ecNumber>
    </recommendedName>
</protein>
<dbReference type="PANTHER" id="PTHR30041:SF4">
    <property type="entry name" value="ARSENATE REDUCTASE"/>
    <property type="match status" value="1"/>
</dbReference>
<evidence type="ECO:0000256" key="1">
    <source>
        <dbReference type="ARBA" id="ARBA00007198"/>
    </source>
</evidence>
<dbReference type="EMBL" id="SADE01000004">
    <property type="protein sequence ID" value="RVU34266.1"/>
    <property type="molecule type" value="Genomic_DNA"/>
</dbReference>
<evidence type="ECO:0000256" key="2">
    <source>
        <dbReference type="ARBA" id="ARBA00023002"/>
    </source>
</evidence>
<evidence type="ECO:0000256" key="3">
    <source>
        <dbReference type="PROSITE-ProRule" id="PRU01282"/>
    </source>
</evidence>
<sequence>MIRTRHAFTAPAEKQARRSLYGTSRAGAVERHQSFNRCNGRNDVTVTIYHNPRCSKSRQTLTLLQDKGIEPEIVEYLKTPPGADEIADVLKKLGIEARALMRTKETVYKELGLSQVDDEKALIKAMAENPVLIERPVVIKGSKAAIGRPPEQVLEIL</sequence>
<evidence type="ECO:0000313" key="5">
    <source>
        <dbReference type="EMBL" id="RVU34266.1"/>
    </source>
</evidence>
<dbReference type="PROSITE" id="PS51353">
    <property type="entry name" value="ARSC"/>
    <property type="match status" value="1"/>
</dbReference>
<reference evidence="6" key="1">
    <citation type="submission" date="2019-01" db="EMBL/GenBank/DDBJ databases">
        <title>Gri0909 isolated from a small marine red alga.</title>
        <authorList>
            <person name="Kim J."/>
            <person name="Jeong S.E."/>
            <person name="Jeon C.O."/>
        </authorList>
    </citation>
    <scope>NUCLEOTIDE SEQUENCE [LARGE SCALE GENOMIC DNA]</scope>
    <source>
        <strain evidence="6">Gri0909</strain>
    </source>
</reference>